<evidence type="ECO:0000313" key="3">
    <source>
        <dbReference type="Proteomes" id="UP001597294"/>
    </source>
</evidence>
<dbReference type="InterPro" id="IPR018490">
    <property type="entry name" value="cNMP-bd_dom_sf"/>
</dbReference>
<name>A0ABW5BI98_9PROT</name>
<dbReference type="Gene3D" id="2.60.120.10">
    <property type="entry name" value="Jelly Rolls"/>
    <property type="match status" value="1"/>
</dbReference>
<keyword evidence="3" id="KW-1185">Reference proteome</keyword>
<proteinExistence type="predicted"/>
<dbReference type="Proteomes" id="UP001597294">
    <property type="component" value="Unassembled WGS sequence"/>
</dbReference>
<protein>
    <submittedName>
        <fullName evidence="2">Crp/Fnr family transcriptional regulator</fullName>
    </submittedName>
</protein>
<sequence length="188" mass="21208">MFEIVQNLVPFTAGDWESALPFFSFKTYAVSDIIFSADDKPMQIHFLIEGIGRYFYIDIEGRERNKSLVKAGGAFASITTLVSGEGSPFYTQAITTCTTGAIAYADLITLSEQQTNWAIFLRRVYENLALKKERREAGFLLLSARQRYEEFLSEYGAQSDLVPLKHVAMYIGITDVSLSRIRKEMGLT</sequence>
<reference evidence="3" key="1">
    <citation type="journal article" date="2019" name="Int. J. Syst. Evol. Microbiol.">
        <title>The Global Catalogue of Microorganisms (GCM) 10K type strain sequencing project: providing services to taxonomists for standard genome sequencing and annotation.</title>
        <authorList>
            <consortium name="The Broad Institute Genomics Platform"/>
            <consortium name="The Broad Institute Genome Sequencing Center for Infectious Disease"/>
            <person name="Wu L."/>
            <person name="Ma J."/>
        </authorList>
    </citation>
    <scope>NUCLEOTIDE SEQUENCE [LARGE SCALE GENOMIC DNA]</scope>
    <source>
        <strain evidence="3">CGMCC 4.7192</strain>
    </source>
</reference>
<dbReference type="SUPFAM" id="SSF51206">
    <property type="entry name" value="cAMP-binding domain-like"/>
    <property type="match status" value="1"/>
</dbReference>
<evidence type="ECO:0000313" key="2">
    <source>
        <dbReference type="EMBL" id="MFD2205823.1"/>
    </source>
</evidence>
<comment type="caution">
    <text evidence="2">The sequence shown here is derived from an EMBL/GenBank/DDBJ whole genome shotgun (WGS) entry which is preliminary data.</text>
</comment>
<gene>
    <name evidence="2" type="ORF">ACFSKO_09385</name>
</gene>
<accession>A0ABW5BI98</accession>
<dbReference type="InterPro" id="IPR014710">
    <property type="entry name" value="RmlC-like_jellyroll"/>
</dbReference>
<organism evidence="2 3">
    <name type="scientific">Kiloniella antarctica</name>
    <dbReference type="NCBI Taxonomy" id="1550907"/>
    <lineage>
        <taxon>Bacteria</taxon>
        <taxon>Pseudomonadati</taxon>
        <taxon>Pseudomonadota</taxon>
        <taxon>Alphaproteobacteria</taxon>
        <taxon>Rhodospirillales</taxon>
        <taxon>Kiloniellaceae</taxon>
        <taxon>Kiloniella</taxon>
    </lineage>
</organism>
<dbReference type="RefSeq" id="WP_380250806.1">
    <property type="nucleotide sequence ID" value="NZ_JBHUII010000004.1"/>
</dbReference>
<dbReference type="Pfam" id="PF00027">
    <property type="entry name" value="cNMP_binding"/>
    <property type="match status" value="1"/>
</dbReference>
<dbReference type="EMBL" id="JBHUII010000004">
    <property type="protein sequence ID" value="MFD2205823.1"/>
    <property type="molecule type" value="Genomic_DNA"/>
</dbReference>
<dbReference type="InterPro" id="IPR000595">
    <property type="entry name" value="cNMP-bd_dom"/>
</dbReference>
<evidence type="ECO:0000259" key="1">
    <source>
        <dbReference type="Pfam" id="PF00027"/>
    </source>
</evidence>
<feature type="domain" description="Cyclic nucleotide-binding" evidence="1">
    <location>
        <begin position="27"/>
        <end position="112"/>
    </location>
</feature>